<reference evidence="1 2" key="1">
    <citation type="submission" date="2015-01" db="EMBL/GenBank/DDBJ databases">
        <title>The Genome Sequence of Exophiala spinifera CBS89968.</title>
        <authorList>
            <consortium name="The Broad Institute Genomics Platform"/>
            <person name="Cuomo C."/>
            <person name="de Hoog S."/>
            <person name="Gorbushina A."/>
            <person name="Stielow B."/>
            <person name="Teixiera M."/>
            <person name="Abouelleil A."/>
            <person name="Chapman S.B."/>
            <person name="Priest M."/>
            <person name="Young S.K."/>
            <person name="Wortman J."/>
            <person name="Nusbaum C."/>
            <person name="Birren B."/>
        </authorList>
    </citation>
    <scope>NUCLEOTIDE SEQUENCE [LARGE SCALE GENOMIC DNA]</scope>
    <source>
        <strain evidence="1 2">CBS 89968</strain>
    </source>
</reference>
<name>A0A0D2C1P4_9EURO</name>
<dbReference type="HOGENOM" id="CLU_115008_0_0_1"/>
<dbReference type="Proteomes" id="UP000053328">
    <property type="component" value="Unassembled WGS sequence"/>
</dbReference>
<dbReference type="STRING" id="91928.A0A0D2C1P4"/>
<proteinExistence type="predicted"/>
<dbReference type="OrthoDB" id="432412at2759"/>
<organism evidence="1 2">
    <name type="scientific">Exophiala spinifera</name>
    <dbReference type="NCBI Taxonomy" id="91928"/>
    <lineage>
        <taxon>Eukaryota</taxon>
        <taxon>Fungi</taxon>
        <taxon>Dikarya</taxon>
        <taxon>Ascomycota</taxon>
        <taxon>Pezizomycotina</taxon>
        <taxon>Eurotiomycetes</taxon>
        <taxon>Chaetothyriomycetidae</taxon>
        <taxon>Chaetothyriales</taxon>
        <taxon>Herpotrichiellaceae</taxon>
        <taxon>Exophiala</taxon>
    </lineage>
</organism>
<dbReference type="EMBL" id="KN847494">
    <property type="protein sequence ID" value="KIW17574.1"/>
    <property type="molecule type" value="Genomic_DNA"/>
</dbReference>
<gene>
    <name evidence="1" type="ORF">PV08_04769</name>
</gene>
<dbReference type="AlphaFoldDB" id="A0A0D2C1P4"/>
<dbReference type="RefSeq" id="XP_016237790.1">
    <property type="nucleotide sequence ID" value="XM_016379113.1"/>
</dbReference>
<dbReference type="GeneID" id="27331852"/>
<protein>
    <submittedName>
        <fullName evidence="1">Uncharacterized protein</fullName>
    </submittedName>
</protein>
<accession>A0A0D2C1P4</accession>
<keyword evidence="2" id="KW-1185">Reference proteome</keyword>
<sequence length="161" mass="18032">MRVGKNAFAGKMVLGFEFNGLVRSPSEVQLSLRRRGMFHALIRTHHITSRKKAAALKTAAKTLQCFALLRSGGVPGVMYVQGHERAAVQKWVDTVHDLRYKDYQLVAPVKALAKCQDKPQNNDDSPAGTLVEVDSVKEMASQMEIRGLLRWWRVAMGFAHE</sequence>
<dbReference type="VEuPathDB" id="FungiDB:PV08_04769"/>
<evidence type="ECO:0000313" key="2">
    <source>
        <dbReference type="Proteomes" id="UP000053328"/>
    </source>
</evidence>
<evidence type="ECO:0000313" key="1">
    <source>
        <dbReference type="EMBL" id="KIW17574.1"/>
    </source>
</evidence>